<dbReference type="NCBIfam" id="TIGR00710">
    <property type="entry name" value="efflux_Bcr_CflA"/>
    <property type="match status" value="1"/>
</dbReference>
<dbReference type="Gene3D" id="1.20.1720.10">
    <property type="entry name" value="Multidrug resistance protein D"/>
    <property type="match status" value="1"/>
</dbReference>
<keyword evidence="3 8" id="KW-0813">Transport</keyword>
<dbReference type="PANTHER" id="PTHR23502">
    <property type="entry name" value="MAJOR FACILITATOR SUPERFAMILY"/>
    <property type="match status" value="1"/>
</dbReference>
<comment type="similarity">
    <text evidence="2 8">Belongs to the major facilitator superfamily. Bcr/CmlA family.</text>
</comment>
<evidence type="ECO:0000256" key="7">
    <source>
        <dbReference type="ARBA" id="ARBA00023136"/>
    </source>
</evidence>
<dbReference type="PROSITE" id="PS50850">
    <property type="entry name" value="MFS"/>
    <property type="match status" value="1"/>
</dbReference>
<feature type="transmembrane region" description="Helical" evidence="8">
    <location>
        <begin position="145"/>
        <end position="163"/>
    </location>
</feature>
<keyword evidence="5 8" id="KW-0812">Transmembrane</keyword>
<evidence type="ECO:0000313" key="11">
    <source>
        <dbReference type="Proteomes" id="UP000583556"/>
    </source>
</evidence>
<feature type="transmembrane region" description="Helical" evidence="8">
    <location>
        <begin position="226"/>
        <end position="247"/>
    </location>
</feature>
<keyword evidence="7 8" id="KW-0472">Membrane</keyword>
<dbReference type="Pfam" id="PF07690">
    <property type="entry name" value="MFS_1"/>
    <property type="match status" value="1"/>
</dbReference>
<sequence>MLMQNHNGASARSAMGYREFIAMMAMMMALQALAIDTMLPSLGQIAADLHVSDPNRRQLIVGSYLLSTGIGSLVPGALADRFGRRAVALVCLAIYVVLSVACALVTDFTALLVLRVLHGFACAGLTVVPSAIIRDRHDGDRMARMLSTVSMVFMIVPILAPLLGQTILLFAGWRFIFATLAVLSSIMGVWVWLRLEETLHSEFRQPIQPRTIAANMSRAATTRASIGYVLGSSLVLAGMFGYVNSVQQLVGEHFGAGDMMPICFGITGTALAFANFSNSRIVERFGARRVSHTALLAFIVTASLQVWLALQPDETLWQFLPVMALNVCLMGFIGANFSSIALQPFADMAGAASSVQAFLRMAIASFVGMLVGQAYDGTAVPLALSLLVGGSLSLVLVLWSEHGRLFRRVLPPGSARETVIDFH</sequence>
<feature type="transmembrane region" description="Helical" evidence="8">
    <location>
        <begin position="175"/>
        <end position="195"/>
    </location>
</feature>
<keyword evidence="6 8" id="KW-1133">Transmembrane helix</keyword>
<evidence type="ECO:0000256" key="3">
    <source>
        <dbReference type="ARBA" id="ARBA00022448"/>
    </source>
</evidence>
<comment type="caution">
    <text evidence="10">The sequence shown here is derived from an EMBL/GenBank/DDBJ whole genome shotgun (WGS) entry which is preliminary data.</text>
</comment>
<dbReference type="Proteomes" id="UP000583556">
    <property type="component" value="Unassembled WGS sequence"/>
</dbReference>
<dbReference type="GO" id="GO:0042910">
    <property type="term" value="F:xenobiotic transmembrane transporter activity"/>
    <property type="evidence" value="ECO:0007669"/>
    <property type="project" value="InterPro"/>
</dbReference>
<dbReference type="InterPro" id="IPR004812">
    <property type="entry name" value="Efflux_drug-R_Bcr/CmlA"/>
</dbReference>
<dbReference type="InterPro" id="IPR011701">
    <property type="entry name" value="MFS"/>
</dbReference>
<feature type="transmembrane region" description="Helical" evidence="8">
    <location>
        <begin position="59"/>
        <end position="79"/>
    </location>
</feature>
<dbReference type="InterPro" id="IPR036259">
    <property type="entry name" value="MFS_trans_sf"/>
</dbReference>
<dbReference type="InterPro" id="IPR020846">
    <property type="entry name" value="MFS_dom"/>
</dbReference>
<evidence type="ECO:0000256" key="2">
    <source>
        <dbReference type="ARBA" id="ARBA00006236"/>
    </source>
</evidence>
<dbReference type="AlphaFoldDB" id="A0A7Y0G8Z0"/>
<accession>A0A7Y0G8Z0</accession>
<feature type="transmembrane region" description="Helical" evidence="8">
    <location>
        <begin position="357"/>
        <end position="375"/>
    </location>
</feature>
<feature type="transmembrane region" description="Helical" evidence="8">
    <location>
        <begin position="112"/>
        <end position="133"/>
    </location>
</feature>
<dbReference type="GO" id="GO:0005886">
    <property type="term" value="C:plasma membrane"/>
    <property type="evidence" value="ECO:0007669"/>
    <property type="project" value="UniProtKB-SubCell"/>
</dbReference>
<evidence type="ECO:0000256" key="8">
    <source>
        <dbReference type="RuleBase" id="RU365088"/>
    </source>
</evidence>
<feature type="domain" description="Major facilitator superfamily (MFS) profile" evidence="9">
    <location>
        <begin position="20"/>
        <end position="401"/>
    </location>
</feature>
<feature type="transmembrane region" description="Helical" evidence="8">
    <location>
        <begin position="381"/>
        <end position="399"/>
    </location>
</feature>
<dbReference type="PANTHER" id="PTHR23502:SF132">
    <property type="entry name" value="POLYAMINE TRANSPORTER 2-RELATED"/>
    <property type="match status" value="1"/>
</dbReference>
<keyword evidence="4" id="KW-1003">Cell membrane</keyword>
<feature type="transmembrane region" description="Helical" evidence="8">
    <location>
        <begin position="316"/>
        <end position="337"/>
    </location>
</feature>
<reference evidence="10 11" key="1">
    <citation type="submission" date="2020-04" db="EMBL/GenBank/DDBJ databases">
        <title>Novosphingobium sp. TW-4 isolated from soil.</title>
        <authorList>
            <person name="Dahal R.H."/>
            <person name="Chaudhary D.K."/>
        </authorList>
    </citation>
    <scope>NUCLEOTIDE SEQUENCE [LARGE SCALE GENOMIC DNA]</scope>
    <source>
        <strain evidence="10 11">TW-4</strain>
    </source>
</reference>
<feature type="transmembrane region" description="Helical" evidence="8">
    <location>
        <begin position="259"/>
        <end position="278"/>
    </location>
</feature>
<evidence type="ECO:0000256" key="4">
    <source>
        <dbReference type="ARBA" id="ARBA00022475"/>
    </source>
</evidence>
<evidence type="ECO:0000256" key="6">
    <source>
        <dbReference type="ARBA" id="ARBA00022989"/>
    </source>
</evidence>
<gene>
    <name evidence="10" type="ORF">HHL27_00310</name>
</gene>
<organism evidence="10 11">
    <name type="scientific">Novosphingobium olei</name>
    <dbReference type="NCBI Taxonomy" id="2728851"/>
    <lineage>
        <taxon>Bacteria</taxon>
        <taxon>Pseudomonadati</taxon>
        <taxon>Pseudomonadota</taxon>
        <taxon>Alphaproteobacteria</taxon>
        <taxon>Sphingomonadales</taxon>
        <taxon>Sphingomonadaceae</taxon>
        <taxon>Novosphingobium</taxon>
    </lineage>
</organism>
<comment type="caution">
    <text evidence="8">Lacks conserved residue(s) required for the propagation of feature annotation.</text>
</comment>
<comment type="subcellular location">
    <subcellularLocation>
        <location evidence="8">Cell inner membrane</location>
        <topology evidence="8">Multi-pass membrane protein</topology>
    </subcellularLocation>
    <subcellularLocation>
        <location evidence="1">Cell membrane</location>
        <topology evidence="1">Multi-pass membrane protein</topology>
    </subcellularLocation>
</comment>
<dbReference type="CDD" id="cd17320">
    <property type="entry name" value="MFS_MdfA_MDR_like"/>
    <property type="match status" value="1"/>
</dbReference>
<feature type="transmembrane region" description="Helical" evidence="8">
    <location>
        <begin position="290"/>
        <end position="310"/>
    </location>
</feature>
<dbReference type="SUPFAM" id="SSF103473">
    <property type="entry name" value="MFS general substrate transporter"/>
    <property type="match status" value="1"/>
</dbReference>
<evidence type="ECO:0000256" key="5">
    <source>
        <dbReference type="ARBA" id="ARBA00022692"/>
    </source>
</evidence>
<dbReference type="GO" id="GO:1990961">
    <property type="term" value="P:xenobiotic detoxification by transmembrane export across the plasma membrane"/>
    <property type="evidence" value="ECO:0007669"/>
    <property type="project" value="InterPro"/>
</dbReference>
<keyword evidence="11" id="KW-1185">Reference proteome</keyword>
<evidence type="ECO:0000259" key="9">
    <source>
        <dbReference type="PROSITE" id="PS50850"/>
    </source>
</evidence>
<protein>
    <recommendedName>
        <fullName evidence="8">Bcr/CflA family efflux transporter</fullName>
    </recommendedName>
</protein>
<feature type="transmembrane region" description="Helical" evidence="8">
    <location>
        <begin position="86"/>
        <end position="106"/>
    </location>
</feature>
<evidence type="ECO:0000256" key="1">
    <source>
        <dbReference type="ARBA" id="ARBA00004651"/>
    </source>
</evidence>
<evidence type="ECO:0000313" key="10">
    <source>
        <dbReference type="EMBL" id="NML92122.1"/>
    </source>
</evidence>
<keyword evidence="8" id="KW-0997">Cell inner membrane</keyword>
<proteinExistence type="inferred from homology"/>
<name>A0A7Y0G8Z0_9SPHN</name>
<dbReference type="EMBL" id="JABBGM010000001">
    <property type="protein sequence ID" value="NML92122.1"/>
    <property type="molecule type" value="Genomic_DNA"/>
</dbReference>